<dbReference type="Proteomes" id="UP000603295">
    <property type="component" value="Unassembled WGS sequence"/>
</dbReference>
<feature type="transmembrane region" description="Helical" evidence="1">
    <location>
        <begin position="65"/>
        <end position="85"/>
    </location>
</feature>
<dbReference type="RefSeq" id="WP_153709963.1">
    <property type="nucleotide sequence ID" value="NZ_BMDS01000004.1"/>
</dbReference>
<evidence type="ECO:0000313" key="3">
    <source>
        <dbReference type="Proteomes" id="UP000603295"/>
    </source>
</evidence>
<accession>A0ABQ2C602</accession>
<protein>
    <submittedName>
        <fullName evidence="2">Uncharacterized protein</fullName>
    </submittedName>
</protein>
<dbReference type="EMBL" id="BMDS01000004">
    <property type="protein sequence ID" value="GGI63540.1"/>
    <property type="molecule type" value="Genomic_DNA"/>
</dbReference>
<gene>
    <name evidence="2" type="ORF">GCM10011459_13740</name>
</gene>
<keyword evidence="3" id="KW-1185">Reference proteome</keyword>
<reference evidence="3" key="1">
    <citation type="journal article" date="2019" name="Int. J. Syst. Evol. Microbiol.">
        <title>The Global Catalogue of Microorganisms (GCM) 10K type strain sequencing project: providing services to taxonomists for standard genome sequencing and annotation.</title>
        <authorList>
            <consortium name="The Broad Institute Genomics Platform"/>
            <consortium name="The Broad Institute Genome Sequencing Center for Infectious Disease"/>
            <person name="Wu L."/>
            <person name="Ma J."/>
        </authorList>
    </citation>
    <scope>NUCLEOTIDE SEQUENCE [LARGE SCALE GENOMIC DNA]</scope>
    <source>
        <strain evidence="3">CCM 8609</strain>
    </source>
</reference>
<sequence length="98" mass="11519">MKLKTLHDTIKEKYESGDYNNPTEMKQLKSNKEKQYEQMLGSTMSVTALFLILLCTEIPERYAWLEWILIFLTIANGFVCIFSAVKLSRIKKRSKDQH</sequence>
<keyword evidence="1" id="KW-1133">Transmembrane helix</keyword>
<feature type="transmembrane region" description="Helical" evidence="1">
    <location>
        <begin position="39"/>
        <end position="59"/>
    </location>
</feature>
<evidence type="ECO:0000313" key="2">
    <source>
        <dbReference type="EMBL" id="GGI63540.1"/>
    </source>
</evidence>
<organism evidence="2 3">
    <name type="scientific">Limosilactobacillus caviae</name>
    <dbReference type="NCBI Taxonomy" id="1769424"/>
    <lineage>
        <taxon>Bacteria</taxon>
        <taxon>Bacillati</taxon>
        <taxon>Bacillota</taxon>
        <taxon>Bacilli</taxon>
        <taxon>Lactobacillales</taxon>
        <taxon>Lactobacillaceae</taxon>
        <taxon>Limosilactobacillus</taxon>
    </lineage>
</organism>
<proteinExistence type="predicted"/>
<keyword evidence="1" id="KW-0812">Transmembrane</keyword>
<keyword evidence="1" id="KW-0472">Membrane</keyword>
<evidence type="ECO:0000256" key="1">
    <source>
        <dbReference type="SAM" id="Phobius"/>
    </source>
</evidence>
<comment type="caution">
    <text evidence="2">The sequence shown here is derived from an EMBL/GenBank/DDBJ whole genome shotgun (WGS) entry which is preliminary data.</text>
</comment>
<name>A0ABQ2C602_9LACO</name>